<evidence type="ECO:0000259" key="5">
    <source>
        <dbReference type="Pfam" id="PF08386"/>
    </source>
</evidence>
<evidence type="ECO:0000313" key="6">
    <source>
        <dbReference type="EMBL" id="KAF4629973.1"/>
    </source>
</evidence>
<proteinExistence type="inferred from homology"/>
<protein>
    <recommendedName>
        <fullName evidence="5">Peptidase S33 tripeptidyl aminopeptidase-like C-terminal domain-containing protein</fullName>
    </recommendedName>
</protein>
<dbReference type="InterPro" id="IPR051601">
    <property type="entry name" value="Serine_prot/Carboxylest_S33"/>
</dbReference>
<feature type="compositionally biased region" description="Polar residues" evidence="3">
    <location>
        <begin position="60"/>
        <end position="75"/>
    </location>
</feature>
<comment type="caution">
    <text evidence="6">The sequence shown here is derived from an EMBL/GenBank/DDBJ whole genome shotgun (WGS) entry which is preliminary data.</text>
</comment>
<evidence type="ECO:0000256" key="2">
    <source>
        <dbReference type="ARBA" id="ARBA00022801"/>
    </source>
</evidence>
<dbReference type="OrthoDB" id="425534at2759"/>
<keyword evidence="4" id="KW-0472">Membrane</keyword>
<dbReference type="EMBL" id="JAAMPI010000605">
    <property type="protein sequence ID" value="KAF4629973.1"/>
    <property type="molecule type" value="Genomic_DNA"/>
</dbReference>
<feature type="region of interest" description="Disordered" evidence="3">
    <location>
        <begin position="40"/>
        <end position="166"/>
    </location>
</feature>
<keyword evidence="7" id="KW-1185">Reference proteome</keyword>
<feature type="compositionally biased region" description="Low complexity" evidence="3">
    <location>
        <begin position="136"/>
        <end position="147"/>
    </location>
</feature>
<comment type="similarity">
    <text evidence="1">Belongs to the peptidase S33 family.</text>
</comment>
<name>A0A8H4RJ52_9HELO</name>
<keyword evidence="4" id="KW-1133">Transmembrane helix</keyword>
<dbReference type="PANTHER" id="PTHR43248">
    <property type="entry name" value="2-SUCCINYL-6-HYDROXY-2,4-CYCLOHEXADIENE-1-CARBOXYLATE SYNTHASE"/>
    <property type="match status" value="1"/>
</dbReference>
<sequence>MSLSMVLVHLVPPTQPHSTDTANRLDPRVNTAISGYEDAINHSHKHGGGAEQADRDHPTGNVSGTSHVGQLTGSSGHHLGRDTAVGVGAAGVAKHEHDKHRDGQSTGFGSTSTTTGTPGTSTQHGLHSDNRGGISGQSASTTTGSSGHHLGRDTAVGTGTIGDAGLASHSLRQDGARGSLTEGDFDQNGQPIHHSNIRTHEYADQAQHSSGTHHIGRDAGIGTGVGGAAYEDDKHRHGHAGSADPTQSSNNYTTSPSQQAHEEGLQSGLAQHHGLAEPRKLSEADTDQYGHVIGGEGTTDGSRFYQIMEKYDEYEMVSLLRKEVRYEAPARRRSSRKYALRGAIVAFVLFSWWSFIILRNLLRPATLDDVIEGAELDWDDITPSEKLEWHPCNGQLKCARLTVAMDYNRPLNASKDNPKVDIALVLVPGLHVGLKASTSPLLVNPGGPGGSGTMIAIYWGRHLQAVVGADQDIIGFDPRGVSATTPRADCFSYSSAGPDGEEDYVQGNFHRLLWADSGSQIGLINSSSVALSKTDSRARALAKLCEKKAALKGDDSIFRHLSTPTVARDMLSIVDAWDEWTATLGDTEDCFPRGKESEGAESKEDFLDTKGKLVYWGFSYGTLLGATFAAMFPDRVGRVVLDGVVDADHYVAPVWSRSIEDSDAVWNSFYSYCHEAGEKCAIYRKGDTVTDIQERFDGFIDGFKKNPVTLVEPNSNMPVVVTPSKFRAIFFSTLYSPTQLYPMIATLFDLIYRVPNLEILFENMSNYSSWADIWMSLMIGCDGWGIDAIDPPMRWDDHPAHKPDPIKTSFPLLFLSNTADPVTPLYAGVKMAQKFVDAGLVEQHSEGHCSLTAVSRCTIAKIQAYFKKGEVPSPPVKGGQGRELIDGKWEKCKADEWPWHPFDPNSWVTAGGEDGEAEVKMMSAVQELQTEFYKRIDFFGEKRSLAKMPFEDLAQA</sequence>
<dbReference type="SUPFAM" id="SSF53474">
    <property type="entry name" value="alpha/beta-Hydrolases"/>
    <property type="match status" value="1"/>
</dbReference>
<dbReference type="PANTHER" id="PTHR43248:SF25">
    <property type="entry name" value="AB HYDROLASE-1 DOMAIN-CONTAINING PROTEIN-RELATED"/>
    <property type="match status" value="1"/>
</dbReference>
<feature type="compositionally biased region" description="Basic and acidic residues" evidence="3">
    <location>
        <begin position="274"/>
        <end position="283"/>
    </location>
</feature>
<dbReference type="Gene3D" id="3.40.50.1820">
    <property type="entry name" value="alpha/beta hydrolase"/>
    <property type="match status" value="1"/>
</dbReference>
<gene>
    <name evidence="6" type="ORF">G7Y89_g8169</name>
</gene>
<organism evidence="6 7">
    <name type="scientific">Cudoniella acicularis</name>
    <dbReference type="NCBI Taxonomy" id="354080"/>
    <lineage>
        <taxon>Eukaryota</taxon>
        <taxon>Fungi</taxon>
        <taxon>Dikarya</taxon>
        <taxon>Ascomycota</taxon>
        <taxon>Pezizomycotina</taxon>
        <taxon>Leotiomycetes</taxon>
        <taxon>Helotiales</taxon>
        <taxon>Tricladiaceae</taxon>
        <taxon>Cudoniella</taxon>
    </lineage>
</organism>
<feature type="compositionally biased region" description="Basic and acidic residues" evidence="3">
    <location>
        <begin position="93"/>
        <end position="103"/>
    </location>
</feature>
<evidence type="ECO:0000313" key="7">
    <source>
        <dbReference type="Proteomes" id="UP000566819"/>
    </source>
</evidence>
<evidence type="ECO:0000256" key="1">
    <source>
        <dbReference type="ARBA" id="ARBA00010088"/>
    </source>
</evidence>
<evidence type="ECO:0000256" key="4">
    <source>
        <dbReference type="SAM" id="Phobius"/>
    </source>
</evidence>
<dbReference type="Pfam" id="PF08386">
    <property type="entry name" value="Abhydrolase_4"/>
    <property type="match status" value="1"/>
</dbReference>
<evidence type="ECO:0000256" key="3">
    <source>
        <dbReference type="SAM" id="MobiDB-lite"/>
    </source>
</evidence>
<dbReference type="Proteomes" id="UP000566819">
    <property type="component" value="Unassembled WGS sequence"/>
</dbReference>
<keyword evidence="4" id="KW-0812">Transmembrane</keyword>
<feature type="compositionally biased region" description="Polar residues" evidence="3">
    <location>
        <begin position="244"/>
        <end position="259"/>
    </location>
</feature>
<feature type="compositionally biased region" description="Low complexity" evidence="3">
    <location>
        <begin position="105"/>
        <end position="122"/>
    </location>
</feature>
<dbReference type="InterPro" id="IPR013595">
    <property type="entry name" value="Pept_S33_TAP-like_C"/>
</dbReference>
<feature type="domain" description="Peptidase S33 tripeptidyl aminopeptidase-like C-terminal" evidence="5">
    <location>
        <begin position="770"/>
        <end position="873"/>
    </location>
</feature>
<dbReference type="AlphaFoldDB" id="A0A8H4RJ52"/>
<accession>A0A8H4RJ52</accession>
<reference evidence="6 7" key="1">
    <citation type="submission" date="2020-03" db="EMBL/GenBank/DDBJ databases">
        <title>Draft Genome Sequence of Cudoniella acicularis.</title>
        <authorList>
            <person name="Buettner E."/>
            <person name="Kellner H."/>
        </authorList>
    </citation>
    <scope>NUCLEOTIDE SEQUENCE [LARGE SCALE GENOMIC DNA]</scope>
    <source>
        <strain evidence="6 7">DSM 108380</strain>
    </source>
</reference>
<feature type="transmembrane region" description="Helical" evidence="4">
    <location>
        <begin position="338"/>
        <end position="358"/>
    </location>
</feature>
<feature type="region of interest" description="Disordered" evidence="3">
    <location>
        <begin position="204"/>
        <end position="295"/>
    </location>
</feature>
<keyword evidence="2" id="KW-0378">Hydrolase</keyword>
<dbReference type="InterPro" id="IPR029058">
    <property type="entry name" value="AB_hydrolase_fold"/>
</dbReference>
<dbReference type="GO" id="GO:0016787">
    <property type="term" value="F:hydrolase activity"/>
    <property type="evidence" value="ECO:0007669"/>
    <property type="project" value="UniProtKB-KW"/>
</dbReference>